<evidence type="ECO:0000313" key="5">
    <source>
        <dbReference type="Proteomes" id="UP000563524"/>
    </source>
</evidence>
<feature type="region of interest" description="Disordered" evidence="3">
    <location>
        <begin position="174"/>
        <end position="233"/>
    </location>
</feature>
<dbReference type="RefSeq" id="WP_183818680.1">
    <property type="nucleotide sequence ID" value="NZ_JACHOB010000005.1"/>
</dbReference>
<evidence type="ECO:0000256" key="1">
    <source>
        <dbReference type="ARBA" id="ARBA00043985"/>
    </source>
</evidence>
<evidence type="ECO:0000313" key="4">
    <source>
        <dbReference type="EMBL" id="MBB4659754.1"/>
    </source>
</evidence>
<dbReference type="InterPro" id="IPR007157">
    <property type="entry name" value="PspA_VIPP1"/>
</dbReference>
<dbReference type="AlphaFoldDB" id="A0A840I6E8"/>
<feature type="coiled-coil region" evidence="2">
    <location>
        <begin position="28"/>
        <end position="69"/>
    </location>
</feature>
<comment type="similarity">
    <text evidence="1">Belongs to the PspA/Vipp/IM30 family.</text>
</comment>
<proteinExistence type="inferred from homology"/>
<keyword evidence="5" id="KW-1185">Reference proteome</keyword>
<feature type="coiled-coil region" evidence="2">
    <location>
        <begin position="117"/>
        <end position="151"/>
    </location>
</feature>
<dbReference type="PANTHER" id="PTHR31088:SF9">
    <property type="entry name" value="PHAGE SHOCK PROTEIN A"/>
    <property type="match status" value="1"/>
</dbReference>
<gene>
    <name evidence="4" type="ORF">GGQ59_002295</name>
</gene>
<evidence type="ECO:0000256" key="2">
    <source>
        <dbReference type="SAM" id="Coils"/>
    </source>
</evidence>
<dbReference type="PANTHER" id="PTHR31088">
    <property type="entry name" value="MEMBRANE-ASSOCIATED PROTEIN VIPP1, CHLOROPLASTIC"/>
    <property type="match status" value="1"/>
</dbReference>
<sequence>MGFLSKLLTALRGATNEAGQKAVDANAMRILDQELRDAEVSNGKAKDQLASIMAKKKLAEQKLDGLQADYERRMGQVRAALDKGDEDLARDVANAVKQIEEQGQTEQEVIATYDRTIEDLRGAIRDNDRTIEQLRREVDTVKANEALVKAQSAASVSHGGANSSLGNAADSLQRIKQRQAETRAKIEASRDLAQQGGDLDERLAKAGITDQSSSTDDILALAKSGEPKKLGSS</sequence>
<dbReference type="Pfam" id="PF04012">
    <property type="entry name" value="PspA_IM30"/>
    <property type="match status" value="1"/>
</dbReference>
<reference evidence="4 5" key="1">
    <citation type="submission" date="2020-08" db="EMBL/GenBank/DDBJ databases">
        <title>Genomic Encyclopedia of Type Strains, Phase IV (KMG-IV): sequencing the most valuable type-strain genomes for metagenomic binning, comparative biology and taxonomic classification.</title>
        <authorList>
            <person name="Goeker M."/>
        </authorList>
    </citation>
    <scope>NUCLEOTIDE SEQUENCE [LARGE SCALE GENOMIC DNA]</scope>
    <source>
        <strain evidence="4 5">DSM 102850</strain>
    </source>
</reference>
<protein>
    <submittedName>
        <fullName evidence="4">Phage shock protein A</fullName>
    </submittedName>
</protein>
<name>A0A840I6E8_9PROT</name>
<keyword evidence="2" id="KW-0175">Coiled coil</keyword>
<dbReference type="Proteomes" id="UP000563524">
    <property type="component" value="Unassembled WGS sequence"/>
</dbReference>
<organism evidence="4 5">
    <name type="scientific">Parvularcula dongshanensis</name>
    <dbReference type="NCBI Taxonomy" id="1173995"/>
    <lineage>
        <taxon>Bacteria</taxon>
        <taxon>Pseudomonadati</taxon>
        <taxon>Pseudomonadota</taxon>
        <taxon>Alphaproteobacteria</taxon>
        <taxon>Parvularculales</taxon>
        <taxon>Parvularculaceae</taxon>
        <taxon>Parvularcula</taxon>
    </lineage>
</organism>
<feature type="compositionally biased region" description="Basic and acidic residues" evidence="3">
    <location>
        <begin position="178"/>
        <end position="190"/>
    </location>
</feature>
<accession>A0A840I6E8</accession>
<comment type="caution">
    <text evidence="4">The sequence shown here is derived from an EMBL/GenBank/DDBJ whole genome shotgun (WGS) entry which is preliminary data.</text>
</comment>
<dbReference type="EMBL" id="JACHOB010000005">
    <property type="protein sequence ID" value="MBB4659754.1"/>
    <property type="molecule type" value="Genomic_DNA"/>
</dbReference>
<evidence type="ECO:0000256" key="3">
    <source>
        <dbReference type="SAM" id="MobiDB-lite"/>
    </source>
</evidence>